<keyword evidence="8" id="KW-1185">Reference proteome</keyword>
<comment type="similarity">
    <text evidence="2 4">Belongs to the bacterial solute-binding protein 3 family.</text>
</comment>
<dbReference type="PANTHER" id="PTHR35936:SF17">
    <property type="entry name" value="ARGININE-BINDING EXTRACELLULAR PROTEIN ARTP"/>
    <property type="match status" value="1"/>
</dbReference>
<name>A0ABS4H0A2_9BACL</name>
<evidence type="ECO:0000256" key="4">
    <source>
        <dbReference type="RuleBase" id="RU003744"/>
    </source>
</evidence>
<dbReference type="PROSITE" id="PS51257">
    <property type="entry name" value="PROKAR_LIPOPROTEIN"/>
    <property type="match status" value="1"/>
</dbReference>
<evidence type="ECO:0000313" key="7">
    <source>
        <dbReference type="EMBL" id="MBP1935954.1"/>
    </source>
</evidence>
<evidence type="ECO:0000256" key="1">
    <source>
        <dbReference type="ARBA" id="ARBA00004196"/>
    </source>
</evidence>
<sequence>MKKWVTLTLCLLLVSSVLAACGQKEDTYNTVQKTKKIVLGTSADYPPYEFHMKVNGKDQIVGFDIEIAKEIAKDMGAQLEIKDTSFDVLLNELNSGKVDMVISGMNPTPERKKAVDFTTTYYKAEQAVLVRKGDEAKYDTMDKLEGKKIGVQKTSVQEGIAKDIKNAKLTSLSKISDLILELESGRVDALILELPVAKSYVANRDTVAIAGANPKWEDDGYAIAVRKGSPKFAEAINKTLERLKSENKIDQFVTDANQLVGAK</sequence>
<dbReference type="InterPro" id="IPR001638">
    <property type="entry name" value="Solute-binding_3/MltF_N"/>
</dbReference>
<dbReference type="Pfam" id="PF00497">
    <property type="entry name" value="SBP_bac_3"/>
    <property type="match status" value="1"/>
</dbReference>
<reference evidence="7 8" key="1">
    <citation type="submission" date="2021-03" db="EMBL/GenBank/DDBJ databases">
        <title>Genomic Encyclopedia of Type Strains, Phase IV (KMG-IV): sequencing the most valuable type-strain genomes for metagenomic binning, comparative biology and taxonomic classification.</title>
        <authorList>
            <person name="Goeker M."/>
        </authorList>
    </citation>
    <scope>NUCLEOTIDE SEQUENCE [LARGE SCALE GENOMIC DNA]</scope>
    <source>
        <strain evidence="7 8">DSM 23491</strain>
    </source>
</reference>
<evidence type="ECO:0000256" key="3">
    <source>
        <dbReference type="ARBA" id="ARBA00022729"/>
    </source>
</evidence>
<gene>
    <name evidence="7" type="ORF">J2Z20_000815</name>
</gene>
<feature type="signal peptide" evidence="5">
    <location>
        <begin position="1"/>
        <end position="19"/>
    </location>
</feature>
<dbReference type="Gene3D" id="3.40.190.10">
    <property type="entry name" value="Periplasmic binding protein-like II"/>
    <property type="match status" value="2"/>
</dbReference>
<dbReference type="RefSeq" id="WP_209845658.1">
    <property type="nucleotide sequence ID" value="NZ_CBCRVE010000001.1"/>
</dbReference>
<accession>A0ABS4H0A2</accession>
<dbReference type="SUPFAM" id="SSF53850">
    <property type="entry name" value="Periplasmic binding protein-like II"/>
    <property type="match status" value="1"/>
</dbReference>
<evidence type="ECO:0000313" key="8">
    <source>
        <dbReference type="Proteomes" id="UP001519273"/>
    </source>
</evidence>
<dbReference type="PROSITE" id="PS01039">
    <property type="entry name" value="SBP_BACTERIAL_3"/>
    <property type="match status" value="1"/>
</dbReference>
<evidence type="ECO:0000256" key="5">
    <source>
        <dbReference type="SAM" id="SignalP"/>
    </source>
</evidence>
<protein>
    <submittedName>
        <fullName evidence="7">Polar amino acid transport system substrate-binding protein</fullName>
    </submittedName>
</protein>
<dbReference type="SMART" id="SM00062">
    <property type="entry name" value="PBPb"/>
    <property type="match status" value="1"/>
</dbReference>
<evidence type="ECO:0000259" key="6">
    <source>
        <dbReference type="SMART" id="SM00062"/>
    </source>
</evidence>
<feature type="domain" description="Solute-binding protein family 3/N-terminal" evidence="6">
    <location>
        <begin position="36"/>
        <end position="256"/>
    </location>
</feature>
<evidence type="ECO:0000256" key="2">
    <source>
        <dbReference type="ARBA" id="ARBA00010333"/>
    </source>
</evidence>
<comment type="subcellular location">
    <subcellularLocation>
        <location evidence="1">Cell envelope</location>
    </subcellularLocation>
</comment>
<dbReference type="EMBL" id="JAGGKP010000001">
    <property type="protein sequence ID" value="MBP1935954.1"/>
    <property type="molecule type" value="Genomic_DNA"/>
</dbReference>
<keyword evidence="3 5" id="KW-0732">Signal</keyword>
<dbReference type="Proteomes" id="UP001519273">
    <property type="component" value="Unassembled WGS sequence"/>
</dbReference>
<dbReference type="InterPro" id="IPR018313">
    <property type="entry name" value="SBP_3_CS"/>
</dbReference>
<dbReference type="CDD" id="cd13620">
    <property type="entry name" value="PBP2_GltS"/>
    <property type="match status" value="1"/>
</dbReference>
<proteinExistence type="inferred from homology"/>
<organism evidence="7 8">
    <name type="scientific">Paenibacillus sediminis</name>
    <dbReference type="NCBI Taxonomy" id="664909"/>
    <lineage>
        <taxon>Bacteria</taxon>
        <taxon>Bacillati</taxon>
        <taxon>Bacillota</taxon>
        <taxon>Bacilli</taxon>
        <taxon>Bacillales</taxon>
        <taxon>Paenibacillaceae</taxon>
        <taxon>Paenibacillus</taxon>
    </lineage>
</organism>
<dbReference type="PANTHER" id="PTHR35936">
    <property type="entry name" value="MEMBRANE-BOUND LYTIC MUREIN TRANSGLYCOSYLASE F"/>
    <property type="match status" value="1"/>
</dbReference>
<feature type="chain" id="PRO_5047094025" evidence="5">
    <location>
        <begin position="20"/>
        <end position="263"/>
    </location>
</feature>
<comment type="caution">
    <text evidence="7">The sequence shown here is derived from an EMBL/GenBank/DDBJ whole genome shotgun (WGS) entry which is preliminary data.</text>
</comment>